<proteinExistence type="predicted"/>
<dbReference type="VEuPathDB" id="VectorBase:AMEM21_003189"/>
<sequence>MEAVVNRLQQTICGDEDGSSPSIPEDFTLQPVRSEDELNDMERKLSDNQYMKNGVAWLHNNITARNMDKRLNEVKDLELDATFVLHCPNLHIKVLLGKCLRVPVFKSSMLAE</sequence>
<organism evidence="1 2">
    <name type="scientific">Anopheles merus</name>
    <name type="common">Mosquito</name>
    <dbReference type="NCBI Taxonomy" id="30066"/>
    <lineage>
        <taxon>Eukaryota</taxon>
        <taxon>Metazoa</taxon>
        <taxon>Ecdysozoa</taxon>
        <taxon>Arthropoda</taxon>
        <taxon>Hexapoda</taxon>
        <taxon>Insecta</taxon>
        <taxon>Pterygota</taxon>
        <taxon>Neoptera</taxon>
        <taxon>Endopterygota</taxon>
        <taxon>Diptera</taxon>
        <taxon>Nematocera</taxon>
        <taxon>Culicoidea</taxon>
        <taxon>Culicidae</taxon>
        <taxon>Anophelinae</taxon>
        <taxon>Anopheles</taxon>
    </lineage>
</organism>
<evidence type="ECO:0000313" key="1">
    <source>
        <dbReference type="EnsemblMetazoa" id="AMEM001382-PA"/>
    </source>
</evidence>
<name>A0A182UPF4_ANOME</name>
<dbReference type="AlphaFoldDB" id="A0A182UPF4"/>
<evidence type="ECO:0000313" key="2">
    <source>
        <dbReference type="Proteomes" id="UP000075903"/>
    </source>
</evidence>
<dbReference type="EnsemblMetazoa" id="AMEM001382-RA">
    <property type="protein sequence ID" value="AMEM001382-PA"/>
    <property type="gene ID" value="AMEM001382"/>
</dbReference>
<reference evidence="1" key="1">
    <citation type="submission" date="2020-05" db="UniProtKB">
        <authorList>
            <consortium name="EnsemblMetazoa"/>
        </authorList>
    </citation>
    <scope>IDENTIFICATION</scope>
    <source>
        <strain evidence="1">MAF</strain>
    </source>
</reference>
<dbReference type="Proteomes" id="UP000075903">
    <property type="component" value="Unassembled WGS sequence"/>
</dbReference>
<protein>
    <submittedName>
        <fullName evidence="1">Uncharacterized protein</fullName>
    </submittedName>
</protein>
<accession>A0A182UPF4</accession>
<keyword evidence="2" id="KW-1185">Reference proteome</keyword>
<dbReference type="VEuPathDB" id="VectorBase:AMEM001382"/>